<gene>
    <name evidence="5" type="ORF">PACLA_8A078344</name>
</gene>
<dbReference type="InterPro" id="IPR008030">
    <property type="entry name" value="NmrA-like"/>
</dbReference>
<reference evidence="5" key="1">
    <citation type="submission" date="2020-04" db="EMBL/GenBank/DDBJ databases">
        <authorList>
            <person name="Alioto T."/>
            <person name="Alioto T."/>
            <person name="Gomez Garrido J."/>
        </authorList>
    </citation>
    <scope>NUCLEOTIDE SEQUENCE</scope>
    <source>
        <strain evidence="5">A484AB</strain>
    </source>
</reference>
<evidence type="ECO:0000313" key="5">
    <source>
        <dbReference type="EMBL" id="CAB4024723.1"/>
    </source>
</evidence>
<organism evidence="5 6">
    <name type="scientific">Paramuricea clavata</name>
    <name type="common">Red gorgonian</name>
    <name type="synonym">Violescent sea-whip</name>
    <dbReference type="NCBI Taxonomy" id="317549"/>
    <lineage>
        <taxon>Eukaryota</taxon>
        <taxon>Metazoa</taxon>
        <taxon>Cnidaria</taxon>
        <taxon>Anthozoa</taxon>
        <taxon>Octocorallia</taxon>
        <taxon>Malacalcyonacea</taxon>
        <taxon>Plexauridae</taxon>
        <taxon>Paramuricea</taxon>
    </lineage>
</organism>
<dbReference type="InterPro" id="IPR051164">
    <property type="entry name" value="NmrA-like_oxidored"/>
</dbReference>
<evidence type="ECO:0000256" key="1">
    <source>
        <dbReference type="ARBA" id="ARBA00006328"/>
    </source>
</evidence>
<dbReference type="Gene3D" id="3.90.25.10">
    <property type="entry name" value="UDP-galactose 4-epimerase, domain 1"/>
    <property type="match status" value="2"/>
</dbReference>
<dbReference type="Pfam" id="PF05368">
    <property type="entry name" value="NmrA"/>
    <property type="match status" value="1"/>
</dbReference>
<dbReference type="OrthoDB" id="300709at2759"/>
<name>A0A7D9L464_PARCT</name>
<protein>
    <recommendedName>
        <fullName evidence="3">NmrA-like family domain-containing protein 1</fullName>
    </recommendedName>
</protein>
<dbReference type="SUPFAM" id="SSF51735">
    <property type="entry name" value="NAD(P)-binding Rossmann-fold domains"/>
    <property type="match status" value="1"/>
</dbReference>
<evidence type="ECO:0000259" key="4">
    <source>
        <dbReference type="Pfam" id="PF05368"/>
    </source>
</evidence>
<dbReference type="PANTHER" id="PTHR42748:SF7">
    <property type="entry name" value="NMRA LIKE REDOX SENSOR 1-RELATED"/>
    <property type="match status" value="1"/>
</dbReference>
<evidence type="ECO:0000313" key="6">
    <source>
        <dbReference type="Proteomes" id="UP001152795"/>
    </source>
</evidence>
<comment type="caution">
    <text evidence="5">The sequence shown here is derived from an EMBL/GenBank/DDBJ whole genome shotgun (WGS) entry which is preliminary data.</text>
</comment>
<dbReference type="PANTHER" id="PTHR42748">
    <property type="entry name" value="NITROGEN METABOLITE REPRESSION PROTEIN NMRA FAMILY MEMBER"/>
    <property type="match status" value="1"/>
</dbReference>
<accession>A0A7D9L464</accession>
<evidence type="ECO:0000256" key="3">
    <source>
        <dbReference type="ARBA" id="ARBA00040296"/>
    </source>
</evidence>
<dbReference type="InterPro" id="IPR036291">
    <property type="entry name" value="NAD(P)-bd_dom_sf"/>
</dbReference>
<dbReference type="GO" id="GO:0005634">
    <property type="term" value="C:nucleus"/>
    <property type="evidence" value="ECO:0007669"/>
    <property type="project" value="TreeGrafter"/>
</dbReference>
<proteinExistence type="inferred from homology"/>
<feature type="domain" description="NmrA-like" evidence="4">
    <location>
        <begin position="66"/>
        <end position="233"/>
    </location>
</feature>
<dbReference type="EMBL" id="CACRXK020013200">
    <property type="protein sequence ID" value="CAB4024723.1"/>
    <property type="molecule type" value="Genomic_DNA"/>
</dbReference>
<dbReference type="Proteomes" id="UP001152795">
    <property type="component" value="Unassembled WGS sequence"/>
</dbReference>
<keyword evidence="6" id="KW-1185">Reference proteome</keyword>
<keyword evidence="2" id="KW-0521">NADP</keyword>
<evidence type="ECO:0000256" key="2">
    <source>
        <dbReference type="ARBA" id="ARBA00022857"/>
    </source>
</evidence>
<sequence length="318" mass="35367">MPKSNISPGASRVNNLTVENINGTRSLCKNSVPVAAISPENALSSFIKSSTFTKFGKLYDEQLDQINVNFEHFDSKTRVEDYMMEKAGSMIWNSVRMPAYFNNFLTLAKPNKMDDGSYVLAVPMEGKPMYLMDVEDLGGCTASIFNEPENYGGKIIGVATECITIGEFCDVLNKVLAPRVFKDAKQTADQMAKLGFPGAEEMASMFRLYQKGIERDINLTKKLNPKAKSWKEFVVSHKVDFEIILNEVTLYEGDNHGSDGGDNYGVDDAVLTIMMVIIYMVVLEIMVMMVIGDDSSGDIHRYAEIVPSPIPFPDLLKN</sequence>
<comment type="similarity">
    <text evidence="1">Belongs to the NmrA-type oxidoreductase family.</text>
</comment>
<dbReference type="AlphaFoldDB" id="A0A7D9L464"/>